<dbReference type="InterPro" id="IPR032145">
    <property type="entry name" value="DUF4818"/>
</dbReference>
<feature type="transmembrane region" description="Helical" evidence="2">
    <location>
        <begin position="66"/>
        <end position="92"/>
    </location>
</feature>
<reference evidence="3 4" key="1">
    <citation type="journal article" date="2007" name="Nature">
        <title>Evolution of genes and genomes on the Drosophila phylogeny.</title>
        <authorList>
            <consortium name="Drosophila 12 Genomes Consortium"/>
            <person name="Clark A.G."/>
            <person name="Eisen M.B."/>
            <person name="Smith D.R."/>
            <person name="Bergman C.M."/>
            <person name="Oliver B."/>
            <person name="Markow T.A."/>
            <person name="Kaufman T.C."/>
            <person name="Kellis M."/>
            <person name="Gelbart W."/>
            <person name="Iyer V.N."/>
            <person name="Pollard D.A."/>
            <person name="Sackton T.B."/>
            <person name="Larracuente A.M."/>
            <person name="Singh N.D."/>
            <person name="Abad J.P."/>
            <person name="Abt D.N."/>
            <person name="Adryan B."/>
            <person name="Aguade M."/>
            <person name="Akashi H."/>
            <person name="Anderson W.W."/>
            <person name="Aquadro C.F."/>
            <person name="Ardell D.H."/>
            <person name="Arguello R."/>
            <person name="Artieri C.G."/>
            <person name="Barbash D.A."/>
            <person name="Barker D."/>
            <person name="Barsanti P."/>
            <person name="Batterham P."/>
            <person name="Batzoglou S."/>
            <person name="Begun D."/>
            <person name="Bhutkar A."/>
            <person name="Blanco E."/>
            <person name="Bosak S.A."/>
            <person name="Bradley R.K."/>
            <person name="Brand A.D."/>
            <person name="Brent M.R."/>
            <person name="Brooks A.N."/>
            <person name="Brown R.H."/>
            <person name="Butlin R.K."/>
            <person name="Caggese C."/>
            <person name="Calvi B.R."/>
            <person name="Bernardo de Carvalho A."/>
            <person name="Caspi A."/>
            <person name="Castrezana S."/>
            <person name="Celniker S.E."/>
            <person name="Chang J.L."/>
            <person name="Chapple C."/>
            <person name="Chatterji S."/>
            <person name="Chinwalla A."/>
            <person name="Civetta A."/>
            <person name="Clifton S.W."/>
            <person name="Comeron J.M."/>
            <person name="Costello J.C."/>
            <person name="Coyne J.A."/>
            <person name="Daub J."/>
            <person name="David R.G."/>
            <person name="Delcher A.L."/>
            <person name="Delehaunty K."/>
            <person name="Do C.B."/>
            <person name="Ebling H."/>
            <person name="Edwards K."/>
            <person name="Eickbush T."/>
            <person name="Evans J.D."/>
            <person name="Filipski A."/>
            <person name="Findeiss S."/>
            <person name="Freyhult E."/>
            <person name="Fulton L."/>
            <person name="Fulton R."/>
            <person name="Garcia A.C."/>
            <person name="Gardiner A."/>
            <person name="Garfield D.A."/>
            <person name="Garvin B.E."/>
            <person name="Gibson G."/>
            <person name="Gilbert D."/>
            <person name="Gnerre S."/>
            <person name="Godfrey J."/>
            <person name="Good R."/>
            <person name="Gotea V."/>
            <person name="Gravely B."/>
            <person name="Greenberg A.J."/>
            <person name="Griffiths-Jones S."/>
            <person name="Gross S."/>
            <person name="Guigo R."/>
            <person name="Gustafson E.A."/>
            <person name="Haerty W."/>
            <person name="Hahn M.W."/>
            <person name="Halligan D.L."/>
            <person name="Halpern A.L."/>
            <person name="Halter G.M."/>
            <person name="Han M.V."/>
            <person name="Heger A."/>
            <person name="Hillier L."/>
            <person name="Hinrichs A.S."/>
            <person name="Holmes I."/>
            <person name="Hoskins R.A."/>
            <person name="Hubisz M.J."/>
            <person name="Hultmark D."/>
            <person name="Huntley M.A."/>
            <person name="Jaffe D.B."/>
            <person name="Jagadeeshan S."/>
            <person name="Jeck W.R."/>
            <person name="Johnson J."/>
            <person name="Jones C.D."/>
            <person name="Jordan W.C."/>
            <person name="Karpen G.H."/>
            <person name="Kataoka E."/>
            <person name="Keightley P.D."/>
            <person name="Kheradpour P."/>
            <person name="Kirkness E.F."/>
            <person name="Koerich L.B."/>
            <person name="Kristiansen K."/>
            <person name="Kudrna D."/>
            <person name="Kulathinal R.J."/>
            <person name="Kumar S."/>
            <person name="Kwok R."/>
            <person name="Lander E."/>
            <person name="Langley C.H."/>
            <person name="Lapoint R."/>
            <person name="Lazzaro B.P."/>
            <person name="Lee S.J."/>
            <person name="Levesque L."/>
            <person name="Li R."/>
            <person name="Lin C.F."/>
            <person name="Lin M.F."/>
            <person name="Lindblad-Toh K."/>
            <person name="Llopart A."/>
            <person name="Long M."/>
            <person name="Low L."/>
            <person name="Lozovsky E."/>
            <person name="Lu J."/>
            <person name="Luo M."/>
            <person name="Machado C.A."/>
            <person name="Makalowski W."/>
            <person name="Marzo M."/>
            <person name="Matsuda M."/>
            <person name="Matzkin L."/>
            <person name="McAllister B."/>
            <person name="McBride C.S."/>
            <person name="McKernan B."/>
            <person name="McKernan K."/>
            <person name="Mendez-Lago M."/>
            <person name="Minx P."/>
            <person name="Mollenhauer M.U."/>
            <person name="Montooth K."/>
            <person name="Mount S.M."/>
            <person name="Mu X."/>
            <person name="Myers E."/>
            <person name="Negre B."/>
            <person name="Newfeld S."/>
            <person name="Nielsen R."/>
            <person name="Noor M.A."/>
            <person name="O'Grady P."/>
            <person name="Pachter L."/>
            <person name="Papaceit M."/>
            <person name="Parisi M.J."/>
            <person name="Parisi M."/>
            <person name="Parts L."/>
            <person name="Pedersen J.S."/>
            <person name="Pesole G."/>
            <person name="Phillippy A.M."/>
            <person name="Ponting C.P."/>
            <person name="Pop M."/>
            <person name="Porcelli D."/>
            <person name="Powell J.R."/>
            <person name="Prohaska S."/>
            <person name="Pruitt K."/>
            <person name="Puig M."/>
            <person name="Quesneville H."/>
            <person name="Ram K.R."/>
            <person name="Rand D."/>
            <person name="Rasmussen M.D."/>
            <person name="Reed L.K."/>
            <person name="Reenan R."/>
            <person name="Reily A."/>
            <person name="Remington K.A."/>
            <person name="Rieger T.T."/>
            <person name="Ritchie M.G."/>
            <person name="Robin C."/>
            <person name="Rogers Y.H."/>
            <person name="Rohde C."/>
            <person name="Rozas J."/>
            <person name="Rubenfield M.J."/>
            <person name="Ruiz A."/>
            <person name="Russo S."/>
            <person name="Salzberg S.L."/>
            <person name="Sanchez-Gracia A."/>
            <person name="Saranga D.J."/>
            <person name="Sato H."/>
            <person name="Schaeffer S.W."/>
            <person name="Schatz M.C."/>
            <person name="Schlenke T."/>
            <person name="Schwartz R."/>
            <person name="Segarra C."/>
            <person name="Singh R.S."/>
            <person name="Sirot L."/>
            <person name="Sirota M."/>
            <person name="Sisneros N.B."/>
            <person name="Smith C.D."/>
            <person name="Smith T.F."/>
            <person name="Spieth J."/>
            <person name="Stage D.E."/>
            <person name="Stark A."/>
            <person name="Stephan W."/>
            <person name="Strausberg R.L."/>
            <person name="Strempel S."/>
            <person name="Sturgill D."/>
            <person name="Sutton G."/>
            <person name="Sutton G.G."/>
            <person name="Tao W."/>
            <person name="Teichmann S."/>
            <person name="Tobari Y.N."/>
            <person name="Tomimura Y."/>
            <person name="Tsolas J.M."/>
            <person name="Valente V.L."/>
            <person name="Venter E."/>
            <person name="Venter J.C."/>
            <person name="Vicario S."/>
            <person name="Vieira F.G."/>
            <person name="Vilella A.J."/>
            <person name="Villasante A."/>
            <person name="Walenz B."/>
            <person name="Wang J."/>
            <person name="Wasserman M."/>
            <person name="Watts T."/>
            <person name="Wilson D."/>
            <person name="Wilson R.K."/>
            <person name="Wing R.A."/>
            <person name="Wolfner M.F."/>
            <person name="Wong A."/>
            <person name="Wong G.K."/>
            <person name="Wu C.I."/>
            <person name="Wu G."/>
            <person name="Yamamoto D."/>
            <person name="Yang H.P."/>
            <person name="Yang S.P."/>
            <person name="Yorke J.A."/>
            <person name="Yoshida K."/>
            <person name="Zdobnov E."/>
            <person name="Zhang P."/>
            <person name="Zhang Y."/>
            <person name="Zimin A.V."/>
            <person name="Baldwin J."/>
            <person name="Abdouelleil A."/>
            <person name="Abdulkadir J."/>
            <person name="Abebe A."/>
            <person name="Abera B."/>
            <person name="Abreu J."/>
            <person name="Acer S.C."/>
            <person name="Aftuck L."/>
            <person name="Alexander A."/>
            <person name="An P."/>
            <person name="Anderson E."/>
            <person name="Anderson S."/>
            <person name="Arachi H."/>
            <person name="Azer M."/>
            <person name="Bachantsang P."/>
            <person name="Barry A."/>
            <person name="Bayul T."/>
            <person name="Berlin A."/>
            <person name="Bessette D."/>
            <person name="Bloom T."/>
            <person name="Blye J."/>
            <person name="Boguslavskiy L."/>
            <person name="Bonnet C."/>
            <person name="Boukhgalter B."/>
            <person name="Bourzgui I."/>
            <person name="Brown A."/>
            <person name="Cahill P."/>
            <person name="Channer S."/>
            <person name="Cheshatsang Y."/>
            <person name="Chuda L."/>
            <person name="Citroen M."/>
            <person name="Collymore A."/>
            <person name="Cooke P."/>
            <person name="Costello M."/>
            <person name="D'Aco K."/>
            <person name="Daza R."/>
            <person name="De Haan G."/>
            <person name="DeGray S."/>
            <person name="DeMaso C."/>
            <person name="Dhargay N."/>
            <person name="Dooley K."/>
            <person name="Dooley E."/>
            <person name="Doricent M."/>
            <person name="Dorje P."/>
            <person name="Dorjee K."/>
            <person name="Dupes A."/>
            <person name="Elong R."/>
            <person name="Falk J."/>
            <person name="Farina A."/>
            <person name="Faro S."/>
            <person name="Ferguson D."/>
            <person name="Fisher S."/>
            <person name="Foley C.D."/>
            <person name="Franke A."/>
            <person name="Friedrich D."/>
            <person name="Gadbois L."/>
            <person name="Gearin G."/>
            <person name="Gearin C.R."/>
            <person name="Giannoukos G."/>
            <person name="Goode T."/>
            <person name="Graham J."/>
            <person name="Grandbois E."/>
            <person name="Grewal S."/>
            <person name="Gyaltsen K."/>
            <person name="Hafez N."/>
            <person name="Hagos B."/>
            <person name="Hall J."/>
            <person name="Henson C."/>
            <person name="Hollinger A."/>
            <person name="Honan T."/>
            <person name="Huard M.D."/>
            <person name="Hughes L."/>
            <person name="Hurhula B."/>
            <person name="Husby M.E."/>
            <person name="Kamat A."/>
            <person name="Kanga B."/>
            <person name="Kashin S."/>
            <person name="Khazanovich D."/>
            <person name="Kisner P."/>
            <person name="Lance K."/>
            <person name="Lara M."/>
            <person name="Lee W."/>
            <person name="Lennon N."/>
            <person name="Letendre F."/>
            <person name="LeVine R."/>
            <person name="Lipovsky A."/>
            <person name="Liu X."/>
            <person name="Liu J."/>
            <person name="Liu S."/>
            <person name="Lokyitsang T."/>
            <person name="Lokyitsang Y."/>
            <person name="Lubonja R."/>
            <person name="Lui A."/>
            <person name="MacDonald P."/>
            <person name="Magnisalis V."/>
            <person name="Maru K."/>
            <person name="Matthews C."/>
            <person name="McCusker W."/>
            <person name="McDonough S."/>
            <person name="Mehta T."/>
            <person name="Meldrim J."/>
            <person name="Meneus L."/>
            <person name="Mihai O."/>
            <person name="Mihalev A."/>
            <person name="Mihova T."/>
            <person name="Mittelman R."/>
            <person name="Mlenga V."/>
            <person name="Montmayeur A."/>
            <person name="Mulrain L."/>
            <person name="Navidi A."/>
            <person name="Naylor J."/>
            <person name="Negash T."/>
            <person name="Nguyen T."/>
            <person name="Nguyen N."/>
            <person name="Nicol R."/>
            <person name="Norbu C."/>
            <person name="Norbu N."/>
            <person name="Novod N."/>
            <person name="O'Neill B."/>
            <person name="Osman S."/>
            <person name="Markiewicz E."/>
            <person name="Oyono O.L."/>
            <person name="Patti C."/>
            <person name="Phunkhang P."/>
            <person name="Pierre F."/>
            <person name="Priest M."/>
            <person name="Raghuraman S."/>
            <person name="Rege F."/>
            <person name="Reyes R."/>
            <person name="Rise C."/>
            <person name="Rogov P."/>
            <person name="Ross K."/>
            <person name="Ryan E."/>
            <person name="Settipalli S."/>
            <person name="Shea T."/>
            <person name="Sherpa N."/>
            <person name="Shi L."/>
            <person name="Shih D."/>
            <person name="Sparrow T."/>
            <person name="Spaulding J."/>
            <person name="Stalker J."/>
            <person name="Stange-Thomann N."/>
            <person name="Stavropoulos S."/>
            <person name="Stone C."/>
            <person name="Strader C."/>
            <person name="Tesfaye S."/>
            <person name="Thomson T."/>
            <person name="Thoulutsang Y."/>
            <person name="Thoulutsang D."/>
            <person name="Topham K."/>
            <person name="Topping I."/>
            <person name="Tsamla T."/>
            <person name="Vassiliev H."/>
            <person name="Vo A."/>
            <person name="Wangchuk T."/>
            <person name="Wangdi T."/>
            <person name="Weiand M."/>
            <person name="Wilkinson J."/>
            <person name="Wilson A."/>
            <person name="Yadav S."/>
            <person name="Young G."/>
            <person name="Yu Q."/>
            <person name="Zembek L."/>
            <person name="Zhong D."/>
            <person name="Zimmer A."/>
            <person name="Zwirko Z."/>
            <person name="Jaffe D.B."/>
            <person name="Alvarez P."/>
            <person name="Brockman W."/>
            <person name="Butler J."/>
            <person name="Chin C."/>
            <person name="Gnerre S."/>
            <person name="Grabherr M."/>
            <person name="Kleber M."/>
            <person name="Mauceli E."/>
            <person name="MacCallum I."/>
        </authorList>
    </citation>
    <scope>NUCLEOTIDE SEQUENCE [LARGE SCALE GENOMIC DNA]</scope>
    <source>
        <strain evidence="4">Tucson 14024-0371.13</strain>
    </source>
</reference>
<feature type="region of interest" description="Disordered" evidence="1">
    <location>
        <begin position="177"/>
        <end position="211"/>
    </location>
</feature>
<gene>
    <name evidence="3" type="primary">Dana\GF22725</name>
    <name evidence="3" type="synonym">dana_GLEANR_688</name>
    <name evidence="3" type="ORF">GF22725</name>
</gene>
<dbReference type="OMA" id="RRFMHMA"/>
<sequence>MDGLAVMVAAFFQLLGGAFFFAQTTDRCSPAPTLGSWLFLLATLRYLWDVSIYPQRFNHMGRGWQLMIEIVAAIFLVELATMFIWCGIERFLFGLTNELLGESHCGCERSPYLYWISGLITFSAGAAVLWYVLKATDSTYYIQLFYCLLRTNVNNSIRMMRCFFKLSQKNRRRVANCAPPDPRCPRPPSCRTARPLSSREYKQESDSKCHR</sequence>
<keyword evidence="2" id="KW-1133">Transmembrane helix</keyword>
<accession>B3MUT7</accession>
<keyword evidence="2" id="KW-0472">Membrane</keyword>
<dbReference type="eggNOG" id="ENOG502TCGZ">
    <property type="taxonomic scope" value="Eukaryota"/>
</dbReference>
<dbReference type="Pfam" id="PF16089">
    <property type="entry name" value="DUF4818"/>
    <property type="match status" value="1"/>
</dbReference>
<dbReference type="Proteomes" id="UP000007801">
    <property type="component" value="Unassembled WGS sequence"/>
</dbReference>
<dbReference type="OrthoDB" id="7964216at2759"/>
<dbReference type="PhylomeDB" id="B3MUT7"/>
<dbReference type="HOGENOM" id="CLU_087404_0_0_1"/>
<feature type="compositionally biased region" description="Basic and acidic residues" evidence="1">
    <location>
        <begin position="197"/>
        <end position="211"/>
    </location>
</feature>
<organism evidence="3 4">
    <name type="scientific">Drosophila ananassae</name>
    <name type="common">Fruit fly</name>
    <dbReference type="NCBI Taxonomy" id="7217"/>
    <lineage>
        <taxon>Eukaryota</taxon>
        <taxon>Metazoa</taxon>
        <taxon>Ecdysozoa</taxon>
        <taxon>Arthropoda</taxon>
        <taxon>Hexapoda</taxon>
        <taxon>Insecta</taxon>
        <taxon>Pterygota</taxon>
        <taxon>Neoptera</taxon>
        <taxon>Endopterygota</taxon>
        <taxon>Diptera</taxon>
        <taxon>Brachycera</taxon>
        <taxon>Muscomorpha</taxon>
        <taxon>Ephydroidea</taxon>
        <taxon>Drosophilidae</taxon>
        <taxon>Drosophila</taxon>
        <taxon>Sophophora</taxon>
    </lineage>
</organism>
<dbReference type="InParanoid" id="B3MUT7"/>
<feature type="transmembrane region" description="Helical" evidence="2">
    <location>
        <begin position="112"/>
        <end position="133"/>
    </location>
</feature>
<dbReference type="EMBL" id="CH902624">
    <property type="protein sequence ID" value="EDV33002.1"/>
    <property type="molecule type" value="Genomic_DNA"/>
</dbReference>
<feature type="compositionally biased region" description="Pro residues" evidence="1">
    <location>
        <begin position="179"/>
        <end position="188"/>
    </location>
</feature>
<name>B3MUT7_DROAN</name>
<evidence type="ECO:0000313" key="3">
    <source>
        <dbReference type="EMBL" id="EDV33002.1"/>
    </source>
</evidence>
<dbReference type="GeneID" id="6505379"/>
<evidence type="ECO:0000313" key="4">
    <source>
        <dbReference type="Proteomes" id="UP000007801"/>
    </source>
</evidence>
<evidence type="ECO:0000256" key="1">
    <source>
        <dbReference type="SAM" id="MobiDB-lite"/>
    </source>
</evidence>
<keyword evidence="2" id="KW-0812">Transmembrane</keyword>
<proteinExistence type="predicted"/>
<evidence type="ECO:0000256" key="2">
    <source>
        <dbReference type="SAM" id="Phobius"/>
    </source>
</evidence>
<protein>
    <submittedName>
        <fullName evidence="3">Uncharacterized protein</fullName>
    </submittedName>
</protein>
<dbReference type="AlphaFoldDB" id="B3MUT7"/>
<keyword evidence="4" id="KW-1185">Reference proteome</keyword>
<dbReference type="KEGG" id="dan:6505379"/>